<organism evidence="1 2">
    <name type="scientific">Glycomyces sambucus</name>
    <dbReference type="NCBI Taxonomy" id="380244"/>
    <lineage>
        <taxon>Bacteria</taxon>
        <taxon>Bacillati</taxon>
        <taxon>Actinomycetota</taxon>
        <taxon>Actinomycetes</taxon>
        <taxon>Glycomycetales</taxon>
        <taxon>Glycomycetaceae</taxon>
        <taxon>Glycomyces</taxon>
    </lineage>
</organism>
<gene>
    <name evidence="1" type="ORF">SAMN05216298_3157</name>
</gene>
<evidence type="ECO:0000313" key="1">
    <source>
        <dbReference type="EMBL" id="SDL22789.1"/>
    </source>
</evidence>
<protein>
    <submittedName>
        <fullName evidence="1">Uncharacterized protein</fullName>
    </submittedName>
</protein>
<evidence type="ECO:0000313" key="2">
    <source>
        <dbReference type="Proteomes" id="UP000198662"/>
    </source>
</evidence>
<dbReference type="OrthoDB" id="4332009at2"/>
<name>A0A1G9IC57_9ACTN</name>
<dbReference type="AlphaFoldDB" id="A0A1G9IC57"/>
<reference evidence="2" key="1">
    <citation type="submission" date="2016-10" db="EMBL/GenBank/DDBJ databases">
        <authorList>
            <person name="Varghese N."/>
            <person name="Submissions S."/>
        </authorList>
    </citation>
    <scope>NUCLEOTIDE SEQUENCE [LARGE SCALE GENOMIC DNA]</scope>
    <source>
        <strain evidence="2">CGMCC 4.3147</strain>
    </source>
</reference>
<keyword evidence="2" id="KW-1185">Reference proteome</keyword>
<dbReference type="Proteomes" id="UP000198662">
    <property type="component" value="Unassembled WGS sequence"/>
</dbReference>
<proteinExistence type="predicted"/>
<accession>A0A1G9IC57</accession>
<dbReference type="EMBL" id="FNGF01000004">
    <property type="protein sequence ID" value="SDL22789.1"/>
    <property type="molecule type" value="Genomic_DNA"/>
</dbReference>
<sequence>MPFTSPDRPYDVAALWPALAPLARTAIRLHPRWGRPTADQSSIGGPLLWPLDEPWPTCTAPHEWDVLATLDEVAEHRRIMARAWGPDGAGPLNFSTEDKARRDLINETQTDRTRRTEALAEPAALLPIAQLFTRDVPGLPLRDRFDLLQVLWCPFDHAKDYQPAVQLRWRNTADQPMTAALPPGDTLVGFEDYVPNPCTVAPEPVIEYPDYDLLPPGLADRIQAYGRVTDDFSYRELAVAPGWKVSGHGSLWMLIDGFEVRCECGAEAKPLLNAASRRAGSGAPHWIPVEDGDRLEDAVEIVIGRGADLQIFHCGTDPTHAPVVEMV</sequence>
<dbReference type="RefSeq" id="WP_143034807.1">
    <property type="nucleotide sequence ID" value="NZ_FNGF01000004.1"/>
</dbReference>